<dbReference type="OrthoDB" id="8479357at2"/>
<dbReference type="Pfam" id="PF03466">
    <property type="entry name" value="LysR_substrate"/>
    <property type="match status" value="1"/>
</dbReference>
<dbReference type="PANTHER" id="PTHR30126">
    <property type="entry name" value="HTH-TYPE TRANSCRIPTIONAL REGULATOR"/>
    <property type="match status" value="1"/>
</dbReference>
<evidence type="ECO:0000256" key="2">
    <source>
        <dbReference type="ARBA" id="ARBA00023015"/>
    </source>
</evidence>
<comment type="similarity">
    <text evidence="1">Belongs to the LysR transcriptional regulatory family.</text>
</comment>
<dbReference type="SUPFAM" id="SSF53850">
    <property type="entry name" value="Periplasmic binding protein-like II"/>
    <property type="match status" value="1"/>
</dbReference>
<keyword evidence="2" id="KW-0805">Transcription regulation</keyword>
<dbReference type="PROSITE" id="PS50931">
    <property type="entry name" value="HTH_LYSR"/>
    <property type="match status" value="1"/>
</dbReference>
<dbReference type="KEGG" id="aaco:K1I37_15630"/>
<dbReference type="InterPro" id="IPR000847">
    <property type="entry name" value="LysR_HTH_N"/>
</dbReference>
<dbReference type="Gene3D" id="1.10.10.10">
    <property type="entry name" value="Winged helix-like DNA-binding domain superfamily/Winged helix DNA-binding domain"/>
    <property type="match status" value="1"/>
</dbReference>
<evidence type="ECO:0000256" key="1">
    <source>
        <dbReference type="ARBA" id="ARBA00009437"/>
    </source>
</evidence>
<dbReference type="RefSeq" id="WP_021294902.1">
    <property type="nucleotide sequence ID" value="NZ_AURB01000023.1"/>
</dbReference>
<keyword evidence="6" id="KW-1185">Reference proteome</keyword>
<dbReference type="PANTHER" id="PTHR30126:SF40">
    <property type="entry name" value="HTH-TYPE TRANSCRIPTIONAL REGULATOR GLTR"/>
    <property type="match status" value="1"/>
</dbReference>
<dbReference type="EMBL" id="CP080467">
    <property type="protein sequence ID" value="UNO48100.1"/>
    <property type="molecule type" value="Genomic_DNA"/>
</dbReference>
<dbReference type="AlphaFoldDB" id="T0C9Y3"/>
<dbReference type="Proteomes" id="UP000829401">
    <property type="component" value="Chromosome"/>
</dbReference>
<dbReference type="Gene3D" id="3.40.190.290">
    <property type="match status" value="1"/>
</dbReference>
<dbReference type="PRINTS" id="PR00039">
    <property type="entry name" value="HTHLYSR"/>
</dbReference>
<accession>A0A9E7CRL0</accession>
<keyword evidence="3" id="KW-0238">DNA-binding</keyword>
<evidence type="ECO:0000256" key="4">
    <source>
        <dbReference type="ARBA" id="ARBA00023163"/>
    </source>
</evidence>
<evidence type="ECO:0000256" key="3">
    <source>
        <dbReference type="ARBA" id="ARBA00023125"/>
    </source>
</evidence>
<dbReference type="FunFam" id="1.10.10.10:FF:000001">
    <property type="entry name" value="LysR family transcriptional regulator"/>
    <property type="match status" value="1"/>
</dbReference>
<dbReference type="InterPro" id="IPR036388">
    <property type="entry name" value="WH-like_DNA-bd_sf"/>
</dbReference>
<evidence type="ECO:0000313" key="6">
    <source>
        <dbReference type="Proteomes" id="UP000829401"/>
    </source>
</evidence>
<dbReference type="SUPFAM" id="SSF46785">
    <property type="entry name" value="Winged helix' DNA-binding domain"/>
    <property type="match status" value="1"/>
</dbReference>
<reference evidence="6" key="1">
    <citation type="journal article" date="2022" name="G3 (Bethesda)">
        <title>Unveiling the complete genome sequence of Alicyclobacillus acidoterrestris DSM 3922T, a taint-producing strain.</title>
        <authorList>
            <person name="Leonardo I.C."/>
            <person name="Barreto Crespo M.T."/>
            <person name="Gaspar F.B."/>
        </authorList>
    </citation>
    <scope>NUCLEOTIDE SEQUENCE [LARGE SCALE GENOMIC DNA]</scope>
    <source>
        <strain evidence="6">DSM 3922</strain>
    </source>
</reference>
<dbReference type="GO" id="GO:0000976">
    <property type="term" value="F:transcription cis-regulatory region binding"/>
    <property type="evidence" value="ECO:0007669"/>
    <property type="project" value="TreeGrafter"/>
</dbReference>
<dbReference type="CDD" id="cd08442">
    <property type="entry name" value="PBP2_YofA_SoxR_like"/>
    <property type="match status" value="1"/>
</dbReference>
<protein>
    <submittedName>
        <fullName evidence="5">LysR family transcriptional regulator</fullName>
    </submittedName>
</protein>
<dbReference type="Pfam" id="PF00126">
    <property type="entry name" value="HTH_1"/>
    <property type="match status" value="1"/>
</dbReference>
<dbReference type="eggNOG" id="COG0583">
    <property type="taxonomic scope" value="Bacteria"/>
</dbReference>
<accession>T0C9Y3</accession>
<dbReference type="STRING" id="1356854.N007_18990"/>
<dbReference type="InterPro" id="IPR036390">
    <property type="entry name" value="WH_DNA-bd_sf"/>
</dbReference>
<proteinExistence type="inferred from homology"/>
<evidence type="ECO:0000313" key="5">
    <source>
        <dbReference type="EMBL" id="UNO48100.1"/>
    </source>
</evidence>
<sequence>MELRDLTIFTTVARTKSVTKAAEQLGYVQSNITARIQHLERTLGTPLFHRRPRGVSLTSSGETLFHYAQRILALCSEAERALQDTQTPSGQLRIAAMETTTATRLPGILARYHEAYPNVELVLKTGSTNELINAVLHDDIEAAFVAGPVQHPQLETVAVIEEQLVLIGRDGRLELAPTDKATIVAFREGCSYRKRLEQYLDHVGITSRQVIELGTLDGILGCVAVGMGISMVPQAVVEQSRYFVDVSYLPDEFGHIPTVLIRRKDAFLSAALSKFIEAVQPM</sequence>
<gene>
    <name evidence="5" type="ORF">K1I37_15630</name>
</gene>
<dbReference type="InterPro" id="IPR005119">
    <property type="entry name" value="LysR_subst-bd"/>
</dbReference>
<organism evidence="5 6">
    <name type="scientific">Alicyclobacillus acidoterrestris (strain ATCC 49025 / DSM 3922 / CIP 106132 / NCIMB 13137 / GD3B)</name>
    <dbReference type="NCBI Taxonomy" id="1356854"/>
    <lineage>
        <taxon>Bacteria</taxon>
        <taxon>Bacillati</taxon>
        <taxon>Bacillota</taxon>
        <taxon>Bacilli</taxon>
        <taxon>Bacillales</taxon>
        <taxon>Alicyclobacillaceae</taxon>
        <taxon>Alicyclobacillus</taxon>
    </lineage>
</organism>
<dbReference type="GO" id="GO:0003700">
    <property type="term" value="F:DNA-binding transcription factor activity"/>
    <property type="evidence" value="ECO:0007669"/>
    <property type="project" value="InterPro"/>
</dbReference>
<name>T0C9Y3_ALIAG</name>
<keyword evidence="4" id="KW-0804">Transcription</keyword>